<evidence type="ECO:0000313" key="14">
    <source>
        <dbReference type="Proteomes" id="UP000308114"/>
    </source>
</evidence>
<feature type="domain" description="Glycosyl hydrolase family 67 catalytic" evidence="12">
    <location>
        <begin position="172"/>
        <end position="501"/>
    </location>
</feature>
<evidence type="ECO:0000256" key="1">
    <source>
        <dbReference type="ARBA" id="ARBA00008833"/>
    </source>
</evidence>
<reference evidence="13 14" key="1">
    <citation type="submission" date="2018-01" db="EMBL/GenBank/DDBJ databases">
        <title>Bacillales members from the olive rhizosphere are effective biological control agents against Verticillium dahliae.</title>
        <authorList>
            <person name="Gomez-Lama C."/>
            <person name="Legarda G."/>
            <person name="Ruano-Rosa D."/>
            <person name="Pizarro-Tobias P."/>
            <person name="Valverde-Corredor A."/>
            <person name="Niqui J.L."/>
            <person name="Trivino J.C."/>
            <person name="Roca A."/>
            <person name="Mercado-Blanco J."/>
        </authorList>
    </citation>
    <scope>NUCLEOTIDE SEQUENCE [LARGE SCALE GENOMIC DNA]</scope>
    <source>
        <strain evidence="13 14">PIC167</strain>
    </source>
</reference>
<evidence type="ECO:0000256" key="4">
    <source>
        <dbReference type="ARBA" id="ARBA00023277"/>
    </source>
</evidence>
<protein>
    <recommendedName>
        <fullName evidence="9">Xylan alpha-1,2-glucuronidase</fullName>
        <ecNumber evidence="9">3.2.1.131</ecNumber>
    </recommendedName>
</protein>
<dbReference type="Proteomes" id="UP000308114">
    <property type="component" value="Unassembled WGS sequence"/>
</dbReference>
<dbReference type="InterPro" id="IPR005154">
    <property type="entry name" value="Glyco_hydro_67_aGlcAse_N"/>
</dbReference>
<dbReference type="InterPro" id="IPR037054">
    <property type="entry name" value="A-glucoronidase_C_sf"/>
</dbReference>
<evidence type="ECO:0000259" key="10">
    <source>
        <dbReference type="Pfam" id="PF03648"/>
    </source>
</evidence>
<dbReference type="Pfam" id="PF07488">
    <property type="entry name" value="Glyco_hydro_67M"/>
    <property type="match status" value="1"/>
</dbReference>
<dbReference type="InterPro" id="IPR017853">
    <property type="entry name" value="GH"/>
</dbReference>
<dbReference type="SUPFAM" id="SSF51445">
    <property type="entry name" value="(Trans)glycosidases"/>
    <property type="match status" value="1"/>
</dbReference>
<dbReference type="GO" id="GO:0033939">
    <property type="term" value="F:xylan alpha-1,2-glucuronosidase activity"/>
    <property type="evidence" value="ECO:0007669"/>
    <property type="project" value="UniProtKB-EC"/>
</dbReference>
<evidence type="ECO:0000313" key="13">
    <source>
        <dbReference type="EMBL" id="TKH45845.1"/>
    </source>
</evidence>
<dbReference type="EMBL" id="PNXQ01000005">
    <property type="protein sequence ID" value="TKH45845.1"/>
    <property type="molecule type" value="Genomic_DNA"/>
</dbReference>
<dbReference type="EC" id="3.2.1.131" evidence="9"/>
<dbReference type="AlphaFoldDB" id="A0A4U2Q1D5"/>
<dbReference type="InterPro" id="IPR011395">
    <property type="entry name" value="Glyco_hydro_67_aGlcAse"/>
</dbReference>
<evidence type="ECO:0000256" key="9">
    <source>
        <dbReference type="RuleBase" id="RU361198"/>
    </source>
</evidence>
<dbReference type="RefSeq" id="WP_137060777.1">
    <property type="nucleotide sequence ID" value="NZ_PNXQ01000005.1"/>
</dbReference>
<dbReference type="GO" id="GO:0045493">
    <property type="term" value="P:xylan catabolic process"/>
    <property type="evidence" value="ECO:0007669"/>
    <property type="project" value="UniProtKB-KW"/>
</dbReference>
<evidence type="ECO:0000256" key="5">
    <source>
        <dbReference type="ARBA" id="ARBA00023295"/>
    </source>
</evidence>
<dbReference type="Gene3D" id="3.20.20.80">
    <property type="entry name" value="Glycosidases"/>
    <property type="match status" value="1"/>
</dbReference>
<keyword evidence="4 9" id="KW-0119">Carbohydrate metabolism</keyword>
<proteinExistence type="inferred from homology"/>
<keyword evidence="2 7" id="KW-0858">Xylan degradation</keyword>
<dbReference type="InterPro" id="IPR011099">
    <property type="entry name" value="Glyco_hydro_67_C"/>
</dbReference>
<keyword evidence="6 9" id="KW-0624">Polysaccharide degradation</keyword>
<comment type="catalytic activity">
    <reaction evidence="9">
        <text>Hydrolysis of (1-&gt;2)-alpha-D-(4-O-methyl)glucuronosyl links in the main chain of hardwood xylans.</text>
        <dbReference type="EC" id="3.2.1.131"/>
    </reaction>
</comment>
<organism evidence="13 14">
    <name type="scientific">Paenibacillus terrae</name>
    <dbReference type="NCBI Taxonomy" id="159743"/>
    <lineage>
        <taxon>Bacteria</taxon>
        <taxon>Bacillati</taxon>
        <taxon>Bacillota</taxon>
        <taxon>Bacilli</taxon>
        <taxon>Bacillales</taxon>
        <taxon>Paenibacillaceae</taxon>
        <taxon>Paenibacillus</taxon>
    </lineage>
</organism>
<gene>
    <name evidence="13" type="ORF">C1I60_05180</name>
</gene>
<feature type="active site" description="Proton donor" evidence="8">
    <location>
        <position position="323"/>
    </location>
</feature>
<comment type="caution">
    <text evidence="13">The sequence shown here is derived from an EMBL/GenBank/DDBJ whole genome shotgun (WGS) entry which is preliminary data.</text>
</comment>
<dbReference type="PANTHER" id="PTHR39207">
    <property type="entry name" value="ALPHA-GLUCURONIDASE A"/>
    <property type="match status" value="1"/>
</dbReference>
<dbReference type="Pfam" id="PF03648">
    <property type="entry name" value="Glyco_hydro_67N"/>
    <property type="match status" value="1"/>
</dbReference>
<evidence type="ECO:0000259" key="11">
    <source>
        <dbReference type="Pfam" id="PF07477"/>
    </source>
</evidence>
<evidence type="ECO:0000256" key="6">
    <source>
        <dbReference type="ARBA" id="ARBA00023326"/>
    </source>
</evidence>
<sequence length="733" mass="82492">MSKRIDMQRESGYDAWLDYHRNRKVESMPAWCKAIVVQEADEVLQTAASELQHGLTSMFGQQPKMSTVPVSAPFIALGTFQEHPWVAEQFNAEERAEVSTEGYRIRGIGNPNPVHSASYDHDNETIKRAYVTIAGQTTKGVLYGVFHLLRWLQGGLDGKLKPSIESLHAPILDVVSNPANPIRMINHWDNMDGSVERGYAGASIFYENNAFTTNMDRLRDYARLLASVGIQALSINNVNVHHVETELITDTFLPDVAKVAAVFRAYGIQIYLSINYASPIQLGGLTTADPLNPGVAEWWQAKAREVYAAVPDLGGFVVKADSENRPGPFSYGRHHADGANMLADALQPYGGRVIWRCFVYDCKQDWRDRKTDRARAAFDHFKPLDGLFRENVILQIKNGPMDFQVREPVSPLFGALEATQVLLEFQIAQEYTGQQRHLCYLVPQWKEILDFDTYAQGKGSTIKCLVSGALHSRSNSASPSSTKHTNYGIAAVSNIGADTNWTGHLLAQSNLYGYGRLAWDPELSADEIADEWVRLTFSGQGKRDSGTDFIPAIKQMLLDSWNIYESYTAPLGIGWMVSPGHHYGPDVDGYEYSMWGTYHFADCRGIGVDRTTATGTGYAGQYFSPQADIYESIDTCPDELLLFFHHVPYTHVLQSGQTVIQHIYDTHFDGAERAVGLRDTWISLRDHLDEAIYEQVLERLEHQVEHAQEWRDRINTYFYRKSGIADQKIRPIF</sequence>
<dbReference type="InterPro" id="IPR029018">
    <property type="entry name" value="Hex-like_dom2"/>
</dbReference>
<dbReference type="SUPFAM" id="SSF55545">
    <property type="entry name" value="beta-N-acetylhexosaminidase-like domain"/>
    <property type="match status" value="1"/>
</dbReference>
<feature type="active site" description="Proton acceptor" evidence="8">
    <location>
        <position position="430"/>
    </location>
</feature>
<dbReference type="Gene3D" id="3.30.379.10">
    <property type="entry name" value="Chitobiase/beta-hexosaminidase domain 2-like"/>
    <property type="match status" value="1"/>
</dbReference>
<feature type="domain" description="Alpha glucuronidase N-terminal" evidence="10">
    <location>
        <begin position="15"/>
        <end position="148"/>
    </location>
</feature>
<dbReference type="GO" id="GO:0005576">
    <property type="term" value="C:extracellular region"/>
    <property type="evidence" value="ECO:0007669"/>
    <property type="project" value="InterPro"/>
</dbReference>
<comment type="subunit">
    <text evidence="9">Homodimer.</text>
</comment>
<evidence type="ECO:0000256" key="8">
    <source>
        <dbReference type="PIRSR" id="PIRSR029900-1"/>
    </source>
</evidence>
<dbReference type="Pfam" id="PF07477">
    <property type="entry name" value="Glyco_hydro_67C"/>
    <property type="match status" value="1"/>
</dbReference>
<evidence type="ECO:0000256" key="7">
    <source>
        <dbReference type="PIRNR" id="PIRNR029900"/>
    </source>
</evidence>
<dbReference type="GO" id="GO:0046559">
    <property type="term" value="F:alpha-glucuronidase activity"/>
    <property type="evidence" value="ECO:0007669"/>
    <property type="project" value="InterPro"/>
</dbReference>
<feature type="domain" description="Glycosyl hydrolase family 67 C-terminal" evidence="11">
    <location>
        <begin position="502"/>
        <end position="728"/>
    </location>
</feature>
<dbReference type="Gene3D" id="3.90.1330.10">
    <property type="entry name" value="Alpha-glucuronidase, C-terminal domain"/>
    <property type="match status" value="1"/>
</dbReference>
<feature type="active site" description="Proton acceptor" evidence="8">
    <location>
        <position position="402"/>
    </location>
</feature>
<comment type="similarity">
    <text evidence="1 7 9">Belongs to the glycosyl hydrolase 67 family.</text>
</comment>
<name>A0A4U2Q1D5_9BACL</name>
<dbReference type="PIRSF" id="PIRSF029900">
    <property type="entry name" value="Alpha-glucuronds"/>
    <property type="match status" value="1"/>
</dbReference>
<keyword evidence="3 7" id="KW-0378">Hydrolase</keyword>
<keyword evidence="5 7" id="KW-0326">Glycosidase</keyword>
<evidence type="ECO:0000256" key="2">
    <source>
        <dbReference type="ARBA" id="ARBA00022651"/>
    </source>
</evidence>
<evidence type="ECO:0000259" key="12">
    <source>
        <dbReference type="Pfam" id="PF07488"/>
    </source>
</evidence>
<dbReference type="InterPro" id="IPR011100">
    <property type="entry name" value="Glyco_hydro_67_cat"/>
</dbReference>
<dbReference type="PANTHER" id="PTHR39207:SF1">
    <property type="entry name" value="ALPHA-GLUCURONIDASE A"/>
    <property type="match status" value="1"/>
</dbReference>
<accession>A0A4U2Q1D5</accession>
<evidence type="ECO:0000256" key="3">
    <source>
        <dbReference type="ARBA" id="ARBA00022801"/>
    </source>
</evidence>